<feature type="transmembrane region" description="Helical" evidence="1">
    <location>
        <begin position="36"/>
        <end position="54"/>
    </location>
</feature>
<dbReference type="AlphaFoldDB" id="A0A2U1JU39"/>
<comment type="caution">
    <text evidence="2">The sequence shown here is derived from an EMBL/GenBank/DDBJ whole genome shotgun (WGS) entry which is preliminary data.</text>
</comment>
<keyword evidence="1" id="KW-1133">Transmembrane helix</keyword>
<sequence>MKIILKKGNTNTTEIVPIFKNKKSIKMEKEKCNKRLFILAITLLMNGMLFGQNAKKIVPKTENDKIVIIGNKAHDYYALNEDKAVKVEMEGPGELIMYTRVLLNKDQKKSTDFIVKFTKDMKNPHVSIIDPLNVDPTAKTSEKAVTIENKMLISVPPGKHNYLFYKKGSTEAIYSHYAFRKGTTMNWNKANSKTNLEKVVLTSLDKKKTNDFYRINEKQVFIGQANPGDYLKFVLRSECDKTDLKSGKTKIALSVDGKVVQKYTLFYKPTKKMVYENEIGKVPGKPKEVVFLIPKRSSNKTIDYQIAVLDNNKNALVSMNTCSDYQSVAKKDHKVTALSNKKTLKTTPEKESKKL</sequence>
<reference evidence="2 3" key="1">
    <citation type="submission" date="2018-04" db="EMBL/GenBank/DDBJ databases">
        <title>Flavobacterium sp. nov., isolated from glacier ice.</title>
        <authorList>
            <person name="Liu Q."/>
            <person name="Xin Y.-H."/>
        </authorList>
    </citation>
    <scope>NUCLEOTIDE SEQUENCE [LARGE SCALE GENOMIC DNA]</scope>
    <source>
        <strain evidence="2 3">LB2P30</strain>
    </source>
</reference>
<keyword evidence="1" id="KW-0812">Transmembrane</keyword>
<dbReference type="Proteomes" id="UP000245618">
    <property type="component" value="Unassembled WGS sequence"/>
</dbReference>
<name>A0A2U1JU39_9FLAO</name>
<evidence type="ECO:0000313" key="2">
    <source>
        <dbReference type="EMBL" id="PWA08495.1"/>
    </source>
</evidence>
<dbReference type="EMBL" id="QCZH01000013">
    <property type="protein sequence ID" value="PWA08495.1"/>
    <property type="molecule type" value="Genomic_DNA"/>
</dbReference>
<organism evidence="2 3">
    <name type="scientific">Flavobacterium laiguense</name>
    <dbReference type="NCBI Taxonomy" id="2169409"/>
    <lineage>
        <taxon>Bacteria</taxon>
        <taxon>Pseudomonadati</taxon>
        <taxon>Bacteroidota</taxon>
        <taxon>Flavobacteriia</taxon>
        <taxon>Flavobacteriales</taxon>
        <taxon>Flavobacteriaceae</taxon>
        <taxon>Flavobacterium</taxon>
    </lineage>
</organism>
<protein>
    <submittedName>
        <fullName evidence="2">Uncharacterized protein</fullName>
    </submittedName>
</protein>
<evidence type="ECO:0000313" key="3">
    <source>
        <dbReference type="Proteomes" id="UP000245618"/>
    </source>
</evidence>
<keyword evidence="1" id="KW-0472">Membrane</keyword>
<dbReference type="RefSeq" id="WP_116763770.1">
    <property type="nucleotide sequence ID" value="NZ_QCZH01000013.1"/>
</dbReference>
<keyword evidence="3" id="KW-1185">Reference proteome</keyword>
<accession>A0A2U1JU39</accession>
<gene>
    <name evidence="2" type="ORF">DB891_11755</name>
</gene>
<evidence type="ECO:0000256" key="1">
    <source>
        <dbReference type="SAM" id="Phobius"/>
    </source>
</evidence>
<proteinExistence type="predicted"/>